<evidence type="ECO:0000313" key="2">
    <source>
        <dbReference type="Proteomes" id="UP001158730"/>
    </source>
</evidence>
<accession>A0AA42SSR5</accession>
<gene>
    <name evidence="1" type="ORF">N5C05_10935</name>
</gene>
<proteinExistence type="predicted"/>
<protein>
    <submittedName>
        <fullName evidence="1">Uncharacterized protein</fullName>
    </submittedName>
</protein>
<evidence type="ECO:0000313" key="1">
    <source>
        <dbReference type="EMBL" id="MDH1055273.1"/>
    </source>
</evidence>
<name>A0AA42SSR5_AQUAC</name>
<sequence>MKMAKPSGLDIQAAEELLQILQLIDARFGGPWGIPEATDNLAALLEGGEEEFDADNTTHLQTLYNNLASLLRNAPNFHGRVISGMCHVIMYEKNQIIDPESDCIDLHPRFEQLAKDANRYRWLRARDLDTITCGGVFAGLTPDNLVLNGEDLDAAVDAALAAQQPSEVAA</sequence>
<comment type="caution">
    <text evidence="1">The sequence shown here is derived from an EMBL/GenBank/DDBJ whole genome shotgun (WGS) entry which is preliminary data.</text>
</comment>
<organism evidence="1 2">
    <name type="scientific">Aquipseudomonas alcaligenes</name>
    <name type="common">Pseudomonas alcaligenes</name>
    <dbReference type="NCBI Taxonomy" id="43263"/>
    <lineage>
        <taxon>Bacteria</taxon>
        <taxon>Pseudomonadati</taxon>
        <taxon>Pseudomonadota</taxon>
        <taxon>Gammaproteobacteria</taxon>
        <taxon>Pseudomonadales</taxon>
        <taxon>Pseudomonadaceae</taxon>
        <taxon>Aquipseudomonas</taxon>
    </lineage>
</organism>
<reference evidence="1" key="1">
    <citation type="submission" date="2022-09" db="EMBL/GenBank/DDBJ databases">
        <title>Intensive care unit water sources are persistently colonized with multi-drug resistant bacteria and are the site of extensive horizontal gene transfer of antibiotic resistance genes.</title>
        <authorList>
            <person name="Diorio-Toth L."/>
        </authorList>
    </citation>
    <scope>NUCLEOTIDE SEQUENCE</scope>
    <source>
        <strain evidence="1">GD03990</strain>
    </source>
</reference>
<dbReference type="RefSeq" id="WP_278958528.1">
    <property type="nucleotide sequence ID" value="NZ_CALTXO010000025.1"/>
</dbReference>
<dbReference type="Proteomes" id="UP001158730">
    <property type="component" value="Unassembled WGS sequence"/>
</dbReference>
<dbReference type="EMBL" id="JAOBYN010000008">
    <property type="protein sequence ID" value="MDH1055273.1"/>
    <property type="molecule type" value="Genomic_DNA"/>
</dbReference>
<dbReference type="AlphaFoldDB" id="A0AA42SSR5"/>